<accession>A0A3P8D398</accession>
<dbReference type="WBParaSite" id="HPBE_0001208001-mRNA-1">
    <property type="protein sequence ID" value="HPBE_0001208001-mRNA-1"/>
    <property type="gene ID" value="HPBE_0001208001"/>
</dbReference>
<organism evidence="2 3">
    <name type="scientific">Heligmosomoides polygyrus</name>
    <name type="common">Parasitic roundworm</name>
    <dbReference type="NCBI Taxonomy" id="6339"/>
    <lineage>
        <taxon>Eukaryota</taxon>
        <taxon>Metazoa</taxon>
        <taxon>Ecdysozoa</taxon>
        <taxon>Nematoda</taxon>
        <taxon>Chromadorea</taxon>
        <taxon>Rhabditida</taxon>
        <taxon>Rhabditina</taxon>
        <taxon>Rhabditomorpha</taxon>
        <taxon>Strongyloidea</taxon>
        <taxon>Heligmosomidae</taxon>
        <taxon>Heligmosomoides</taxon>
    </lineage>
</organism>
<evidence type="ECO:0000313" key="2">
    <source>
        <dbReference type="Proteomes" id="UP000050761"/>
    </source>
</evidence>
<evidence type="ECO:0000313" key="1">
    <source>
        <dbReference type="EMBL" id="VDO90855.1"/>
    </source>
</evidence>
<reference evidence="3" key="2">
    <citation type="submission" date="2019-09" db="UniProtKB">
        <authorList>
            <consortium name="WormBaseParasite"/>
        </authorList>
    </citation>
    <scope>IDENTIFICATION</scope>
</reference>
<dbReference type="EMBL" id="UZAH01027349">
    <property type="protein sequence ID" value="VDO90855.1"/>
    <property type="molecule type" value="Genomic_DNA"/>
</dbReference>
<protein>
    <submittedName>
        <fullName evidence="3">Cell division protein ZapA</fullName>
    </submittedName>
</protein>
<evidence type="ECO:0000313" key="3">
    <source>
        <dbReference type="WBParaSite" id="HPBE_0001208001-mRNA-1"/>
    </source>
</evidence>
<dbReference type="AlphaFoldDB" id="A0A183FV00"/>
<dbReference type="Proteomes" id="UP000050761">
    <property type="component" value="Unassembled WGS sequence"/>
</dbReference>
<gene>
    <name evidence="1" type="ORF">HPBE_LOCUS12081</name>
</gene>
<sequence>MHPELPLLGVGQDQNVAVFALEQLVLEFERIRESEYDTPPETSDNQVRERATADIEELEEILRRRDVVTHLD</sequence>
<reference evidence="1 2" key="1">
    <citation type="submission" date="2018-11" db="EMBL/GenBank/DDBJ databases">
        <authorList>
            <consortium name="Pathogen Informatics"/>
        </authorList>
    </citation>
    <scope>NUCLEOTIDE SEQUENCE [LARGE SCALE GENOMIC DNA]</scope>
</reference>
<accession>A0A183FV00</accession>
<proteinExistence type="predicted"/>
<keyword evidence="2" id="KW-1185">Reference proteome</keyword>
<name>A0A183FV00_HELPZ</name>